<organism evidence="2 3">
    <name type="scientific">Actinobaculum massiliense ACS-171-V-Col2</name>
    <dbReference type="NCBI Taxonomy" id="883066"/>
    <lineage>
        <taxon>Bacteria</taxon>
        <taxon>Bacillati</taxon>
        <taxon>Actinomycetota</taxon>
        <taxon>Actinomycetes</taxon>
        <taxon>Actinomycetales</taxon>
        <taxon>Actinomycetaceae</taxon>
        <taxon>Actinobaculum</taxon>
    </lineage>
</organism>
<dbReference type="AlphaFoldDB" id="K9F0C5"/>
<dbReference type="Proteomes" id="UP000009888">
    <property type="component" value="Unassembled WGS sequence"/>
</dbReference>
<gene>
    <name evidence="2" type="ORF">HMPREF9233_01354</name>
</gene>
<dbReference type="EMBL" id="AGWL01000007">
    <property type="protein sequence ID" value="EKU94900.1"/>
    <property type="molecule type" value="Genomic_DNA"/>
</dbReference>
<proteinExistence type="predicted"/>
<sequence>MAHPAYHFVAAVWILGCVGAAFLWSARYAVFGLVIGMIVAGILRLVAPEGTVPRVRHRWVDAGTLFAFAAVLLFLSRFAAAPPIV</sequence>
<evidence type="ECO:0000313" key="3">
    <source>
        <dbReference type="Proteomes" id="UP000009888"/>
    </source>
</evidence>
<keyword evidence="3" id="KW-1185">Reference proteome</keyword>
<dbReference type="HOGENOM" id="CLU_186210_0_0_11"/>
<reference evidence="2 3" key="1">
    <citation type="submission" date="2012-09" db="EMBL/GenBank/DDBJ databases">
        <title>The Genome Sequence of Actinobaculum massiliae ACS-171-V-COL2.</title>
        <authorList>
            <consortium name="The Broad Institute Genome Sequencing Platform"/>
            <person name="Earl A."/>
            <person name="Ward D."/>
            <person name="Feldgarden M."/>
            <person name="Gevers D."/>
            <person name="Saerens B."/>
            <person name="Vaneechoutte M."/>
            <person name="Walker B."/>
            <person name="Young S.K."/>
            <person name="Zeng Q."/>
            <person name="Gargeya S."/>
            <person name="Fitzgerald M."/>
            <person name="Haas B."/>
            <person name="Abouelleil A."/>
            <person name="Alvarado L."/>
            <person name="Arachchi H.M."/>
            <person name="Berlin A."/>
            <person name="Chapman S.B."/>
            <person name="Goldberg J."/>
            <person name="Griggs A."/>
            <person name="Gujja S."/>
            <person name="Hansen M."/>
            <person name="Howarth C."/>
            <person name="Imamovic A."/>
            <person name="Larimer J."/>
            <person name="McCowen C."/>
            <person name="Montmayeur A."/>
            <person name="Murphy C."/>
            <person name="Neiman D."/>
            <person name="Pearson M."/>
            <person name="Priest M."/>
            <person name="Roberts A."/>
            <person name="Saif S."/>
            <person name="Shea T."/>
            <person name="Sisk P."/>
            <person name="Sykes S."/>
            <person name="Wortman J."/>
            <person name="Nusbaum C."/>
            <person name="Birren B."/>
        </authorList>
    </citation>
    <scope>NUCLEOTIDE SEQUENCE [LARGE SCALE GENOMIC DNA]</scope>
    <source>
        <strain evidence="3">ACS-171-V-Col2</strain>
    </source>
</reference>
<dbReference type="InterPro" id="IPR021385">
    <property type="entry name" value="DUF3017"/>
</dbReference>
<accession>K9F0C5</accession>
<protein>
    <recommendedName>
        <fullName evidence="4">DUF3017 domain-containing protein</fullName>
    </recommendedName>
</protein>
<evidence type="ECO:0000256" key="1">
    <source>
        <dbReference type="SAM" id="Phobius"/>
    </source>
</evidence>
<feature type="transmembrane region" description="Helical" evidence="1">
    <location>
        <begin position="5"/>
        <end position="24"/>
    </location>
</feature>
<keyword evidence="1" id="KW-1133">Transmembrane helix</keyword>
<evidence type="ECO:0000313" key="2">
    <source>
        <dbReference type="EMBL" id="EKU94900.1"/>
    </source>
</evidence>
<comment type="caution">
    <text evidence="2">The sequence shown here is derived from an EMBL/GenBank/DDBJ whole genome shotgun (WGS) entry which is preliminary data.</text>
</comment>
<name>K9F0C5_9ACTO</name>
<feature type="transmembrane region" description="Helical" evidence="1">
    <location>
        <begin position="30"/>
        <end position="47"/>
    </location>
</feature>
<feature type="transmembrane region" description="Helical" evidence="1">
    <location>
        <begin position="59"/>
        <end position="80"/>
    </location>
</feature>
<keyword evidence="1" id="KW-0472">Membrane</keyword>
<keyword evidence="1" id="KW-0812">Transmembrane</keyword>
<dbReference type="PATRIC" id="fig|883066.3.peg.1416"/>
<evidence type="ECO:0008006" key="4">
    <source>
        <dbReference type="Google" id="ProtNLM"/>
    </source>
</evidence>
<dbReference type="Pfam" id="PF11222">
    <property type="entry name" value="DUF3017"/>
    <property type="match status" value="1"/>
</dbReference>